<name>A0A6A5W101_9PLEO</name>
<keyword evidence="2" id="KW-0812">Transmembrane</keyword>
<dbReference type="PANTHER" id="PTHR38794">
    <property type="entry name" value="INTEGRAL MEMBRANE PROTEIN"/>
    <property type="match status" value="1"/>
</dbReference>
<organism evidence="4 5">
    <name type="scientific">Amniculicola lignicola CBS 123094</name>
    <dbReference type="NCBI Taxonomy" id="1392246"/>
    <lineage>
        <taxon>Eukaryota</taxon>
        <taxon>Fungi</taxon>
        <taxon>Dikarya</taxon>
        <taxon>Ascomycota</taxon>
        <taxon>Pezizomycotina</taxon>
        <taxon>Dothideomycetes</taxon>
        <taxon>Pleosporomycetidae</taxon>
        <taxon>Pleosporales</taxon>
        <taxon>Amniculicolaceae</taxon>
        <taxon>Amniculicola</taxon>
    </lineage>
</organism>
<protein>
    <recommendedName>
        <fullName evidence="3">Rhodopsin domain-containing protein</fullName>
    </recommendedName>
</protein>
<dbReference type="AlphaFoldDB" id="A0A6A5W101"/>
<keyword evidence="2" id="KW-0472">Membrane</keyword>
<dbReference type="EMBL" id="ML977650">
    <property type="protein sequence ID" value="KAF1994867.1"/>
    <property type="molecule type" value="Genomic_DNA"/>
</dbReference>
<dbReference type="InterPro" id="IPR049326">
    <property type="entry name" value="Rhodopsin_dom_fungi"/>
</dbReference>
<keyword evidence="5" id="KW-1185">Reference proteome</keyword>
<keyword evidence="2" id="KW-1133">Transmembrane helix</keyword>
<dbReference type="OrthoDB" id="3918601at2759"/>
<evidence type="ECO:0000256" key="2">
    <source>
        <dbReference type="SAM" id="Phobius"/>
    </source>
</evidence>
<feature type="transmembrane region" description="Helical" evidence="2">
    <location>
        <begin position="19"/>
        <end position="37"/>
    </location>
</feature>
<feature type="compositionally biased region" description="Low complexity" evidence="1">
    <location>
        <begin position="327"/>
        <end position="337"/>
    </location>
</feature>
<feature type="transmembrane region" description="Helical" evidence="2">
    <location>
        <begin position="253"/>
        <end position="273"/>
    </location>
</feature>
<dbReference type="PANTHER" id="PTHR38794:SF3">
    <property type="entry name" value="INTEGRAL MEMBRANE PROTEIN"/>
    <property type="match status" value="1"/>
</dbReference>
<feature type="domain" description="Rhodopsin" evidence="3">
    <location>
        <begin position="45"/>
        <end position="278"/>
    </location>
</feature>
<feature type="transmembrane region" description="Helical" evidence="2">
    <location>
        <begin position="105"/>
        <end position="125"/>
    </location>
</feature>
<feature type="transmembrane region" description="Helical" evidence="2">
    <location>
        <begin position="209"/>
        <end position="233"/>
    </location>
</feature>
<evidence type="ECO:0000256" key="1">
    <source>
        <dbReference type="SAM" id="MobiDB-lite"/>
    </source>
</evidence>
<sequence length="388" mass="42430">MASQEEVTPPSLLGPQVNITVWICFIISGLAVAAKVLTKLGRSQRQIRLGSLQLDDYLLLASLALAAGQSLAISRQVHAGLGTDIFDLDTVHAHSYEKAGFAAELLYIGTLVMAKMAAFMFALNLQPQSKNKLIIKGLMSFTTVWAIVAILGISFQCKLPQSWAITSDKCFNQPVFWAVIESLNGLTDLSLVAVLCVVVWKLQVSRAKFMLLSVFAARMLVIAPIVFRVYHISKMDEHRHTTNWNPTIEQVDVAIATAVLMNTSIVVTCIPFLKPLMEQLQPGWSTNDVIRGVGYNVMYGKGTVISGQYPMGSVLSSQGRRNASHMQSESRSQSSRSLNPKPSLPHFGDERGHGVTELKGAVIKRTDIFQVESMRGSASDASRHSSLV</sequence>
<dbReference type="Pfam" id="PF20684">
    <property type="entry name" value="Fung_rhodopsin"/>
    <property type="match status" value="1"/>
</dbReference>
<accession>A0A6A5W101</accession>
<proteinExistence type="predicted"/>
<gene>
    <name evidence="4" type="ORF">P154DRAFT_581421</name>
</gene>
<feature type="region of interest" description="Disordered" evidence="1">
    <location>
        <begin position="316"/>
        <end position="353"/>
    </location>
</feature>
<reference evidence="4" key="1">
    <citation type="journal article" date="2020" name="Stud. Mycol.">
        <title>101 Dothideomycetes genomes: a test case for predicting lifestyles and emergence of pathogens.</title>
        <authorList>
            <person name="Haridas S."/>
            <person name="Albert R."/>
            <person name="Binder M."/>
            <person name="Bloem J."/>
            <person name="Labutti K."/>
            <person name="Salamov A."/>
            <person name="Andreopoulos B."/>
            <person name="Baker S."/>
            <person name="Barry K."/>
            <person name="Bills G."/>
            <person name="Bluhm B."/>
            <person name="Cannon C."/>
            <person name="Castanera R."/>
            <person name="Culley D."/>
            <person name="Daum C."/>
            <person name="Ezra D."/>
            <person name="Gonzalez J."/>
            <person name="Henrissat B."/>
            <person name="Kuo A."/>
            <person name="Liang C."/>
            <person name="Lipzen A."/>
            <person name="Lutzoni F."/>
            <person name="Magnuson J."/>
            <person name="Mondo S."/>
            <person name="Nolan M."/>
            <person name="Ohm R."/>
            <person name="Pangilinan J."/>
            <person name="Park H.-J."/>
            <person name="Ramirez L."/>
            <person name="Alfaro M."/>
            <person name="Sun H."/>
            <person name="Tritt A."/>
            <person name="Yoshinaga Y."/>
            <person name="Zwiers L.-H."/>
            <person name="Turgeon B."/>
            <person name="Goodwin S."/>
            <person name="Spatafora J."/>
            <person name="Crous P."/>
            <person name="Grigoriev I."/>
        </authorList>
    </citation>
    <scope>NUCLEOTIDE SEQUENCE</scope>
    <source>
        <strain evidence="4">CBS 123094</strain>
    </source>
</reference>
<feature type="transmembrane region" description="Helical" evidence="2">
    <location>
        <begin position="137"/>
        <end position="155"/>
    </location>
</feature>
<evidence type="ECO:0000313" key="4">
    <source>
        <dbReference type="EMBL" id="KAF1994867.1"/>
    </source>
</evidence>
<feature type="compositionally biased region" description="Polar residues" evidence="1">
    <location>
        <begin position="316"/>
        <end position="326"/>
    </location>
</feature>
<evidence type="ECO:0000259" key="3">
    <source>
        <dbReference type="Pfam" id="PF20684"/>
    </source>
</evidence>
<feature type="transmembrane region" description="Helical" evidence="2">
    <location>
        <begin position="57"/>
        <end position="74"/>
    </location>
</feature>
<dbReference type="Proteomes" id="UP000799779">
    <property type="component" value="Unassembled WGS sequence"/>
</dbReference>
<feature type="transmembrane region" description="Helical" evidence="2">
    <location>
        <begin position="175"/>
        <end position="200"/>
    </location>
</feature>
<evidence type="ECO:0000313" key="5">
    <source>
        <dbReference type="Proteomes" id="UP000799779"/>
    </source>
</evidence>